<dbReference type="InterPro" id="IPR003453">
    <property type="entry name" value="ABC_MlaE_roteobac"/>
</dbReference>
<feature type="transmembrane region" description="Helical" evidence="1">
    <location>
        <begin position="238"/>
        <end position="264"/>
    </location>
</feature>
<dbReference type="GO" id="GO:0043190">
    <property type="term" value="C:ATP-binding cassette (ABC) transporter complex"/>
    <property type="evidence" value="ECO:0007669"/>
    <property type="project" value="InterPro"/>
</dbReference>
<keyword evidence="1" id="KW-0812">Transmembrane</keyword>
<evidence type="ECO:0000313" key="2">
    <source>
        <dbReference type="EMBL" id="RJP64707.1"/>
    </source>
</evidence>
<dbReference type="GO" id="GO:0005548">
    <property type="term" value="F:phospholipid transporter activity"/>
    <property type="evidence" value="ECO:0007669"/>
    <property type="project" value="TreeGrafter"/>
</dbReference>
<dbReference type="AlphaFoldDB" id="A0A419EP83"/>
<feature type="transmembrane region" description="Helical" evidence="1">
    <location>
        <begin position="162"/>
        <end position="183"/>
    </location>
</feature>
<evidence type="ECO:0000256" key="1">
    <source>
        <dbReference type="RuleBase" id="RU362044"/>
    </source>
</evidence>
<dbReference type="InterPro" id="IPR030802">
    <property type="entry name" value="Permease_MalE"/>
</dbReference>
<comment type="similarity">
    <text evidence="1">Belongs to the MlaE permease family.</text>
</comment>
<accession>A0A419EP83</accession>
<protein>
    <submittedName>
        <fullName evidence="2">ABC transporter permease</fullName>
    </submittedName>
</protein>
<keyword evidence="1" id="KW-0472">Membrane</keyword>
<dbReference type="NCBIfam" id="TIGR00056">
    <property type="entry name" value="MlaE family lipid ABC transporter permease subunit"/>
    <property type="match status" value="1"/>
</dbReference>
<comment type="caution">
    <text evidence="1">Lacks conserved residue(s) required for the propagation of feature annotation.</text>
</comment>
<dbReference type="PANTHER" id="PTHR30188:SF3">
    <property type="entry name" value="ABC TRANSPORTER PERMEASE"/>
    <property type="match status" value="1"/>
</dbReference>
<evidence type="ECO:0000313" key="3">
    <source>
        <dbReference type="Proteomes" id="UP000285961"/>
    </source>
</evidence>
<sequence length="265" mass="28353">MVTSLLGFIGNRTQSIANEAKRLGRLTADAFDWSFIAPLTGRGIKWKSVLRHMVIVGFDSIPIICFICVLVGAIIAMQSAYQLKHFGAVRYIPPLVGVGMTRELGPLIAAIIMAGRSGSAFTAEIGTMVVSEEVDALKTMVLEPVKFLVVPKFIAMMVMQPCLTMIADLVGMFGGFLVAITSLEMAPNLYLAYTIDYLVIKDIITGLVKSVAFGTIIALVGCHYGFAASGGAEGVGKATTRAVVTSIFLVIVADCVFTALFYFAF</sequence>
<feature type="transmembrane region" description="Helical" evidence="1">
    <location>
        <begin position="203"/>
        <end position="226"/>
    </location>
</feature>
<dbReference type="Pfam" id="PF02405">
    <property type="entry name" value="MlaE"/>
    <property type="match status" value="1"/>
</dbReference>
<reference evidence="2 3" key="1">
    <citation type="journal article" date="2017" name="ISME J.">
        <title>Energy and carbon metabolisms in a deep terrestrial subsurface fluid microbial community.</title>
        <authorList>
            <person name="Momper L."/>
            <person name="Jungbluth S.P."/>
            <person name="Lee M.D."/>
            <person name="Amend J.P."/>
        </authorList>
    </citation>
    <scope>NUCLEOTIDE SEQUENCE [LARGE SCALE GENOMIC DNA]</scope>
    <source>
        <strain evidence="2">SURF_17</strain>
    </source>
</reference>
<name>A0A419EP83_9BACT</name>
<dbReference type="EMBL" id="QZKI01000136">
    <property type="protein sequence ID" value="RJP64707.1"/>
    <property type="molecule type" value="Genomic_DNA"/>
</dbReference>
<gene>
    <name evidence="2" type="ORF">C4532_18885</name>
</gene>
<dbReference type="PANTHER" id="PTHR30188">
    <property type="entry name" value="ABC TRANSPORTER PERMEASE PROTEIN-RELATED"/>
    <property type="match status" value="1"/>
</dbReference>
<dbReference type="Proteomes" id="UP000285961">
    <property type="component" value="Unassembled WGS sequence"/>
</dbReference>
<organism evidence="2 3">
    <name type="scientific">Candidatus Abyssobacteria bacterium SURF_17</name>
    <dbReference type="NCBI Taxonomy" id="2093361"/>
    <lineage>
        <taxon>Bacteria</taxon>
        <taxon>Pseudomonadati</taxon>
        <taxon>Candidatus Hydrogenedentota</taxon>
        <taxon>Candidatus Abyssobacteria</taxon>
    </lineage>
</organism>
<keyword evidence="1" id="KW-1133">Transmembrane helix</keyword>
<proteinExistence type="inferred from homology"/>
<comment type="caution">
    <text evidence="2">The sequence shown here is derived from an EMBL/GenBank/DDBJ whole genome shotgun (WGS) entry which is preliminary data.</text>
</comment>
<feature type="transmembrane region" description="Helical" evidence="1">
    <location>
        <begin position="53"/>
        <end position="76"/>
    </location>
</feature>